<gene>
    <name evidence="1" type="ORF">LVJ77_04185</name>
</gene>
<dbReference type="EMBL" id="CP091521">
    <property type="protein sequence ID" value="UOP05393.1"/>
    <property type="molecule type" value="Genomic_DNA"/>
</dbReference>
<dbReference type="Proteomes" id="UP000831534">
    <property type="component" value="Chromosome"/>
</dbReference>
<accession>A0A8T9N055</accession>
<name>A0A8T9N055_9NEIS</name>
<proteinExistence type="predicted"/>
<evidence type="ECO:0000313" key="1">
    <source>
        <dbReference type="EMBL" id="UOP05393.1"/>
    </source>
</evidence>
<protein>
    <submittedName>
        <fullName evidence="1">Uncharacterized protein</fullName>
    </submittedName>
</protein>
<sequence length="75" mass="8284">MGNGGNAARLLPADFRSHLHLRLYLLLPIERKAVRSQIFVFVGNRSGCGRGGAAVFLALGLTAARRQQQRQRPEK</sequence>
<organism evidence="1 2">
    <name type="scientific">Conchiformibius kuhniae</name>
    <dbReference type="NCBI Taxonomy" id="211502"/>
    <lineage>
        <taxon>Bacteria</taxon>
        <taxon>Pseudomonadati</taxon>
        <taxon>Pseudomonadota</taxon>
        <taxon>Betaproteobacteria</taxon>
        <taxon>Neisseriales</taxon>
        <taxon>Neisseriaceae</taxon>
        <taxon>Conchiformibius</taxon>
    </lineage>
</organism>
<reference evidence="1" key="2">
    <citation type="journal article" date="2022" name="Res Sq">
        <title>Evolution of multicellular longitudinally dividing oral cavity symbionts (Neisseriaceae).</title>
        <authorList>
            <person name="Nyongesa S."/>
            <person name="Weber P."/>
            <person name="Bernet E."/>
            <person name="Pullido F."/>
            <person name="Nieckarz M."/>
            <person name="Delaby M."/>
            <person name="Nieves C."/>
            <person name="Viehboeck T."/>
            <person name="Krause N."/>
            <person name="Rivera-Millot A."/>
            <person name="Nakamura A."/>
            <person name="Vischer N."/>
            <person name="VanNieuwenhze M."/>
            <person name="Brun Y."/>
            <person name="Cava F."/>
            <person name="Bulgheresi S."/>
            <person name="Veyrier F."/>
        </authorList>
    </citation>
    <scope>NUCLEOTIDE SEQUENCE</scope>
    <source>
        <strain evidence="1">17694</strain>
    </source>
</reference>
<keyword evidence="2" id="KW-1185">Reference proteome</keyword>
<evidence type="ECO:0000313" key="2">
    <source>
        <dbReference type="Proteomes" id="UP000831534"/>
    </source>
</evidence>
<reference evidence="1" key="1">
    <citation type="submission" date="2021-12" db="EMBL/GenBank/DDBJ databases">
        <authorList>
            <person name="Veyrier F.J."/>
        </authorList>
    </citation>
    <scope>NUCLEOTIDE SEQUENCE</scope>
    <source>
        <strain evidence="1">17694</strain>
    </source>
</reference>
<dbReference type="AlphaFoldDB" id="A0A8T9N055"/>